<proteinExistence type="inferred from homology"/>
<evidence type="ECO:0000256" key="4">
    <source>
        <dbReference type="RuleBase" id="RU000363"/>
    </source>
</evidence>
<feature type="transmembrane region" description="Helical" evidence="5">
    <location>
        <begin position="6"/>
        <end position="24"/>
    </location>
</feature>
<sequence>MVVWSILILIVFVIGVYLLLRKIYVENKIKNGRQNLAGKVVLITGASSGIGEALAMEFYLNGCKVILAARRAGELERVRRNLLNAQLNNGIQSIRPDIVVLDLERINELPDKVHQILRTNLHVDILINNGGISLRADTLSVKQEVDCRLMNVNYFGAITLTKALLPSMIERKQGIIIFVSSVVGRLPIPYRSAYTASKSALQAFADCLRAELYTHNIKVMVSSPGYVATEVSRNALTGYVMDPETEAGQRPQECAAEILRATLRGDNEIMPIKYLPAVWLRALLPSIYFAALNRRAIKLANRHNATQNV</sequence>
<keyword evidence="5" id="KW-0812">Transmembrane</keyword>
<dbReference type="PANTHER" id="PTHR44196">
    <property type="entry name" value="DEHYDROGENASE/REDUCTASE SDR FAMILY MEMBER 7B"/>
    <property type="match status" value="1"/>
</dbReference>
<dbReference type="SUPFAM" id="SSF51735">
    <property type="entry name" value="NAD(P)-binding Rossmann-fold domains"/>
    <property type="match status" value="1"/>
</dbReference>
<reference evidence="6" key="1">
    <citation type="journal article" date="2014" name="PLoS ONE">
        <title>Avirulence Effector Discovery in a Plant Galling and Plant Parasitic Arthropod, the Hessian Fly (Mayetiola destructor).</title>
        <authorList>
            <person name="Aggarwal R."/>
            <person name="Subramanyam S."/>
            <person name="Zhao C."/>
            <person name="Chen M.S."/>
            <person name="Harris M.O."/>
            <person name="Stuart J.J."/>
        </authorList>
    </citation>
    <scope>NUCLEOTIDE SEQUENCE</scope>
</reference>
<dbReference type="PRINTS" id="PR00081">
    <property type="entry name" value="GDHRDH"/>
</dbReference>
<dbReference type="GO" id="GO:0016020">
    <property type="term" value="C:membrane"/>
    <property type="evidence" value="ECO:0007669"/>
    <property type="project" value="TreeGrafter"/>
</dbReference>
<keyword evidence="5" id="KW-1133">Transmembrane helix</keyword>
<comment type="function">
    <text evidence="3">Putative oxidoreductase.</text>
</comment>
<evidence type="ECO:0000313" key="6">
    <source>
        <dbReference type="EMBL" id="AEG42075.1"/>
    </source>
</evidence>
<dbReference type="PRINTS" id="PR00080">
    <property type="entry name" value="SDRFAMILY"/>
</dbReference>
<keyword evidence="5" id="KW-0472">Membrane</keyword>
<name>F6KPR0_MAYDE</name>
<evidence type="ECO:0000256" key="2">
    <source>
        <dbReference type="ARBA" id="ARBA00023002"/>
    </source>
</evidence>
<dbReference type="EMBL" id="HQ540429">
    <property type="protein sequence ID" value="AEG42075.1"/>
    <property type="molecule type" value="Genomic_DNA"/>
</dbReference>
<evidence type="ECO:0000256" key="1">
    <source>
        <dbReference type="ARBA" id="ARBA00006484"/>
    </source>
</evidence>
<dbReference type="PANTHER" id="PTHR44196:SF1">
    <property type="entry name" value="DEHYDROGENASE_REDUCTASE SDR FAMILY MEMBER 7B"/>
    <property type="match status" value="1"/>
</dbReference>
<dbReference type="InterPro" id="IPR036291">
    <property type="entry name" value="NAD(P)-bd_dom_sf"/>
</dbReference>
<accession>F6KPR0</accession>
<dbReference type="GO" id="GO:0016491">
    <property type="term" value="F:oxidoreductase activity"/>
    <property type="evidence" value="ECO:0007669"/>
    <property type="project" value="UniProtKB-KW"/>
</dbReference>
<keyword evidence="2" id="KW-0560">Oxidoreductase</keyword>
<evidence type="ECO:0000256" key="5">
    <source>
        <dbReference type="SAM" id="Phobius"/>
    </source>
</evidence>
<dbReference type="PIRSF" id="PIRSF000126">
    <property type="entry name" value="11-beta-HSD1"/>
    <property type="match status" value="1"/>
</dbReference>
<dbReference type="InterPro" id="IPR020904">
    <property type="entry name" value="Sc_DH/Rdtase_CS"/>
</dbReference>
<dbReference type="AlphaFoldDB" id="F6KPR0"/>
<dbReference type="InterPro" id="IPR002347">
    <property type="entry name" value="SDR_fam"/>
</dbReference>
<dbReference type="Pfam" id="PF00106">
    <property type="entry name" value="adh_short"/>
    <property type="match status" value="1"/>
</dbReference>
<dbReference type="PROSITE" id="PS00061">
    <property type="entry name" value="ADH_SHORT"/>
    <property type="match status" value="1"/>
</dbReference>
<dbReference type="Gene3D" id="3.40.50.720">
    <property type="entry name" value="NAD(P)-binding Rossmann-like Domain"/>
    <property type="match status" value="1"/>
</dbReference>
<evidence type="ECO:0000256" key="3">
    <source>
        <dbReference type="ARBA" id="ARBA00037096"/>
    </source>
</evidence>
<organism evidence="6">
    <name type="scientific">Mayetiola destructor</name>
    <name type="common">Hessian fly</name>
    <dbReference type="NCBI Taxonomy" id="39758"/>
    <lineage>
        <taxon>Eukaryota</taxon>
        <taxon>Metazoa</taxon>
        <taxon>Ecdysozoa</taxon>
        <taxon>Arthropoda</taxon>
        <taxon>Hexapoda</taxon>
        <taxon>Insecta</taxon>
        <taxon>Pterygota</taxon>
        <taxon>Neoptera</taxon>
        <taxon>Endopterygota</taxon>
        <taxon>Diptera</taxon>
        <taxon>Nematocera</taxon>
        <taxon>Sciaroidea</taxon>
        <taxon>Cecidomyiidae</taxon>
        <taxon>Mayetiola</taxon>
    </lineage>
</organism>
<comment type="similarity">
    <text evidence="1 4">Belongs to the short-chain dehydrogenases/reductases (SDR) family.</text>
</comment>
<protein>
    <submittedName>
        <fullName evidence="6">Putative short-chain dehydrogenase</fullName>
    </submittedName>
</protein>